<organism evidence="2 3">
    <name type="scientific">Buddleja alternifolia</name>
    <dbReference type="NCBI Taxonomy" id="168488"/>
    <lineage>
        <taxon>Eukaryota</taxon>
        <taxon>Viridiplantae</taxon>
        <taxon>Streptophyta</taxon>
        <taxon>Embryophyta</taxon>
        <taxon>Tracheophyta</taxon>
        <taxon>Spermatophyta</taxon>
        <taxon>Magnoliopsida</taxon>
        <taxon>eudicotyledons</taxon>
        <taxon>Gunneridae</taxon>
        <taxon>Pentapetalae</taxon>
        <taxon>asterids</taxon>
        <taxon>lamiids</taxon>
        <taxon>Lamiales</taxon>
        <taxon>Scrophulariaceae</taxon>
        <taxon>Buddlejeae</taxon>
        <taxon>Buddleja</taxon>
    </lineage>
</organism>
<reference evidence="2" key="1">
    <citation type="submission" date="2019-10" db="EMBL/GenBank/DDBJ databases">
        <authorList>
            <person name="Zhang R."/>
            <person name="Pan Y."/>
            <person name="Wang J."/>
            <person name="Ma R."/>
            <person name="Yu S."/>
        </authorList>
    </citation>
    <scope>NUCLEOTIDE SEQUENCE</scope>
    <source>
        <strain evidence="2">LA-IB0</strain>
        <tissue evidence="2">Leaf</tissue>
    </source>
</reference>
<proteinExistence type="predicted"/>
<keyword evidence="3" id="KW-1185">Reference proteome</keyword>
<comment type="caution">
    <text evidence="2">The sequence shown here is derived from an EMBL/GenBank/DDBJ whole genome shotgun (WGS) entry which is preliminary data.</text>
</comment>
<evidence type="ECO:0000313" key="3">
    <source>
        <dbReference type="Proteomes" id="UP000826271"/>
    </source>
</evidence>
<evidence type="ECO:0000256" key="1">
    <source>
        <dbReference type="SAM" id="MobiDB-lite"/>
    </source>
</evidence>
<feature type="region of interest" description="Disordered" evidence="1">
    <location>
        <begin position="1"/>
        <end position="54"/>
    </location>
</feature>
<feature type="compositionally biased region" description="Low complexity" evidence="1">
    <location>
        <begin position="32"/>
        <end position="43"/>
    </location>
</feature>
<sequence>MPTVAVHRSSLAADPTTEIGSATTPQKRRLRSNSNSSTSSPLRKSPRLCSEGSPISPLKDNVIEKCMKSSMVLCKLQLEKRLSETCLEKPTWDPKGKFIYMKMTLY</sequence>
<accession>A0AAV6X8Q4</accession>
<name>A0AAV6X8Q4_9LAMI</name>
<protein>
    <submittedName>
        <fullName evidence="2">Uncharacterized protein</fullName>
    </submittedName>
</protein>
<dbReference type="EMBL" id="WHWC01000007">
    <property type="protein sequence ID" value="KAG8379274.1"/>
    <property type="molecule type" value="Genomic_DNA"/>
</dbReference>
<dbReference type="Proteomes" id="UP000826271">
    <property type="component" value="Unassembled WGS sequence"/>
</dbReference>
<dbReference type="AlphaFoldDB" id="A0AAV6X8Q4"/>
<gene>
    <name evidence="2" type="ORF">BUALT_Bualt07G0071500</name>
</gene>
<evidence type="ECO:0000313" key="2">
    <source>
        <dbReference type="EMBL" id="KAG8379274.1"/>
    </source>
</evidence>